<reference evidence="1 2" key="1">
    <citation type="submission" date="2024-01" db="EMBL/GenBank/DDBJ databases">
        <title>Genome assemblies of Stephania.</title>
        <authorList>
            <person name="Yang L."/>
        </authorList>
    </citation>
    <scope>NUCLEOTIDE SEQUENCE [LARGE SCALE GENOMIC DNA]</scope>
    <source>
        <strain evidence="1">YNDBR</strain>
        <tissue evidence="1">Leaf</tissue>
    </source>
</reference>
<gene>
    <name evidence="1" type="ORF">Syun_014719</name>
</gene>
<name>A0AAP0JK66_9MAGN</name>
<evidence type="ECO:0000313" key="1">
    <source>
        <dbReference type="EMBL" id="KAK9135389.1"/>
    </source>
</evidence>
<proteinExistence type="predicted"/>
<accession>A0AAP0JK66</accession>
<dbReference type="Proteomes" id="UP001420932">
    <property type="component" value="Unassembled WGS sequence"/>
</dbReference>
<protein>
    <submittedName>
        <fullName evidence="1">Uncharacterized protein</fullName>
    </submittedName>
</protein>
<dbReference type="EMBL" id="JBBNAF010000006">
    <property type="protein sequence ID" value="KAK9135389.1"/>
    <property type="molecule type" value="Genomic_DNA"/>
</dbReference>
<keyword evidence="2" id="KW-1185">Reference proteome</keyword>
<evidence type="ECO:0000313" key="2">
    <source>
        <dbReference type="Proteomes" id="UP001420932"/>
    </source>
</evidence>
<organism evidence="1 2">
    <name type="scientific">Stephania yunnanensis</name>
    <dbReference type="NCBI Taxonomy" id="152371"/>
    <lineage>
        <taxon>Eukaryota</taxon>
        <taxon>Viridiplantae</taxon>
        <taxon>Streptophyta</taxon>
        <taxon>Embryophyta</taxon>
        <taxon>Tracheophyta</taxon>
        <taxon>Spermatophyta</taxon>
        <taxon>Magnoliopsida</taxon>
        <taxon>Ranunculales</taxon>
        <taxon>Menispermaceae</taxon>
        <taxon>Menispermoideae</taxon>
        <taxon>Cissampelideae</taxon>
        <taxon>Stephania</taxon>
    </lineage>
</organism>
<comment type="caution">
    <text evidence="1">The sequence shown here is derived from an EMBL/GenBank/DDBJ whole genome shotgun (WGS) entry which is preliminary data.</text>
</comment>
<dbReference type="AlphaFoldDB" id="A0AAP0JK66"/>
<sequence>MSSFSFSSHSTSHLSNFWTSLGLFSLCSLTSPHSRSSFSLASTLAPHSTGSLLARDFTLLGLLHHYRDYTTIWIKGATIA</sequence>